<organism evidence="7 8">
    <name type="scientific">Candidatus Blautia stercorigallinarum</name>
    <dbReference type="NCBI Taxonomy" id="2838501"/>
    <lineage>
        <taxon>Bacteria</taxon>
        <taxon>Bacillati</taxon>
        <taxon>Bacillota</taxon>
        <taxon>Clostridia</taxon>
        <taxon>Lachnospirales</taxon>
        <taxon>Lachnospiraceae</taxon>
        <taxon>Blautia</taxon>
    </lineage>
</organism>
<keyword evidence="4" id="KW-0092">Biotin</keyword>
<feature type="domain" description="BPL/LPL catalytic" evidence="6">
    <location>
        <begin position="13"/>
        <end position="210"/>
    </location>
</feature>
<dbReference type="GO" id="GO:0004077">
    <property type="term" value="F:biotin--[biotin carboxyl-carrier protein] ligase activity"/>
    <property type="evidence" value="ECO:0007669"/>
    <property type="project" value="UniProtKB-EC"/>
</dbReference>
<comment type="caution">
    <text evidence="7">The sequence shown here is derived from an EMBL/GenBank/DDBJ whole genome shotgun (WGS) entry which is preliminary data.</text>
</comment>
<reference evidence="7" key="1">
    <citation type="journal article" date="2021" name="PeerJ">
        <title>Extensive microbial diversity within the chicken gut microbiome revealed by metagenomics and culture.</title>
        <authorList>
            <person name="Gilroy R."/>
            <person name="Ravi A."/>
            <person name="Getino M."/>
            <person name="Pursley I."/>
            <person name="Horton D.L."/>
            <person name="Alikhan N.F."/>
            <person name="Baker D."/>
            <person name="Gharbi K."/>
            <person name="Hall N."/>
            <person name="Watson M."/>
            <person name="Adriaenssens E.M."/>
            <person name="Foster-Nyarko E."/>
            <person name="Jarju S."/>
            <person name="Secka A."/>
            <person name="Antonio M."/>
            <person name="Oren A."/>
            <person name="Chaudhuri R.R."/>
            <person name="La Ragione R."/>
            <person name="Hildebrand F."/>
            <person name="Pallen M.J."/>
        </authorList>
    </citation>
    <scope>NUCLEOTIDE SEQUENCE</scope>
    <source>
        <strain evidence="7">CHK195-9823</strain>
    </source>
</reference>
<evidence type="ECO:0000256" key="4">
    <source>
        <dbReference type="ARBA" id="ARBA00023267"/>
    </source>
</evidence>
<keyword evidence="1 7" id="KW-0436">Ligase</keyword>
<dbReference type="InterPro" id="IPR004408">
    <property type="entry name" value="Biotin_CoA_COase_ligase"/>
</dbReference>
<dbReference type="Gene3D" id="2.30.30.100">
    <property type="match status" value="1"/>
</dbReference>
<evidence type="ECO:0000313" key="8">
    <source>
        <dbReference type="Proteomes" id="UP000886814"/>
    </source>
</evidence>
<dbReference type="CDD" id="cd16442">
    <property type="entry name" value="BPL"/>
    <property type="match status" value="1"/>
</dbReference>
<dbReference type="PROSITE" id="PS51733">
    <property type="entry name" value="BPL_LPL_CATALYTIC"/>
    <property type="match status" value="1"/>
</dbReference>
<evidence type="ECO:0000256" key="3">
    <source>
        <dbReference type="ARBA" id="ARBA00022840"/>
    </source>
</evidence>
<dbReference type="PANTHER" id="PTHR12835:SF5">
    <property type="entry name" value="BIOTIN--PROTEIN LIGASE"/>
    <property type="match status" value="1"/>
</dbReference>
<name>A0A9D1TFW4_9FIRM</name>
<dbReference type="GO" id="GO:0009249">
    <property type="term" value="P:protein lipoylation"/>
    <property type="evidence" value="ECO:0007669"/>
    <property type="project" value="UniProtKB-ARBA"/>
</dbReference>
<dbReference type="InterPro" id="IPR045864">
    <property type="entry name" value="aa-tRNA-synth_II/BPL/LPL"/>
</dbReference>
<evidence type="ECO:0000259" key="6">
    <source>
        <dbReference type="PROSITE" id="PS51733"/>
    </source>
</evidence>
<reference evidence="7" key="2">
    <citation type="submission" date="2021-04" db="EMBL/GenBank/DDBJ databases">
        <authorList>
            <person name="Gilroy R."/>
        </authorList>
    </citation>
    <scope>NUCLEOTIDE SEQUENCE</scope>
    <source>
        <strain evidence="7">CHK195-9823</strain>
    </source>
</reference>
<evidence type="ECO:0000313" key="7">
    <source>
        <dbReference type="EMBL" id="HIV39598.1"/>
    </source>
</evidence>
<dbReference type="AlphaFoldDB" id="A0A9D1TFW4"/>
<dbReference type="Pfam" id="PF02237">
    <property type="entry name" value="BPL_C"/>
    <property type="match status" value="1"/>
</dbReference>
<dbReference type="PANTHER" id="PTHR12835">
    <property type="entry name" value="BIOTIN PROTEIN LIGASE"/>
    <property type="match status" value="1"/>
</dbReference>
<dbReference type="EC" id="6.3.4.15" evidence="5"/>
<evidence type="ECO:0000256" key="5">
    <source>
        <dbReference type="ARBA" id="ARBA00024227"/>
    </source>
</evidence>
<dbReference type="Pfam" id="PF03099">
    <property type="entry name" value="BPL_LplA_LipB"/>
    <property type="match status" value="1"/>
</dbReference>
<dbReference type="InterPro" id="IPR008988">
    <property type="entry name" value="Transcriptional_repressor_C"/>
</dbReference>
<dbReference type="GO" id="GO:0005524">
    <property type="term" value="F:ATP binding"/>
    <property type="evidence" value="ECO:0007669"/>
    <property type="project" value="UniProtKB-KW"/>
</dbReference>
<dbReference type="NCBIfam" id="TIGR00121">
    <property type="entry name" value="birA_ligase"/>
    <property type="match status" value="1"/>
</dbReference>
<dbReference type="InterPro" id="IPR004143">
    <property type="entry name" value="BPL_LPL_catalytic"/>
</dbReference>
<keyword evidence="2" id="KW-0547">Nucleotide-binding</keyword>
<dbReference type="Gene3D" id="3.30.930.10">
    <property type="entry name" value="Bira Bifunctional Protein, Domain 2"/>
    <property type="match status" value="1"/>
</dbReference>
<dbReference type="GO" id="GO:0016740">
    <property type="term" value="F:transferase activity"/>
    <property type="evidence" value="ECO:0007669"/>
    <property type="project" value="UniProtKB-ARBA"/>
</dbReference>
<dbReference type="Proteomes" id="UP000886814">
    <property type="component" value="Unassembled WGS sequence"/>
</dbReference>
<keyword evidence="3" id="KW-0067">ATP-binding</keyword>
<dbReference type="SUPFAM" id="SSF55681">
    <property type="entry name" value="Class II aaRS and biotin synthetases"/>
    <property type="match status" value="1"/>
</dbReference>
<dbReference type="EMBL" id="DXIQ01000074">
    <property type="protein sequence ID" value="HIV39598.1"/>
    <property type="molecule type" value="Genomic_DNA"/>
</dbReference>
<dbReference type="SUPFAM" id="SSF50037">
    <property type="entry name" value="C-terminal domain of transcriptional repressors"/>
    <property type="match status" value="1"/>
</dbReference>
<protein>
    <recommendedName>
        <fullName evidence="5">biotin--[biotin carboxyl-carrier protein] ligase</fullName>
        <ecNumber evidence="5">6.3.4.15</ecNumber>
    </recommendedName>
</protein>
<gene>
    <name evidence="7" type="ORF">H9747_11505</name>
</gene>
<dbReference type="GO" id="GO:0005737">
    <property type="term" value="C:cytoplasm"/>
    <property type="evidence" value="ECO:0007669"/>
    <property type="project" value="TreeGrafter"/>
</dbReference>
<dbReference type="InterPro" id="IPR003142">
    <property type="entry name" value="BPL_C"/>
</dbReference>
<evidence type="ECO:0000256" key="2">
    <source>
        <dbReference type="ARBA" id="ARBA00022741"/>
    </source>
</evidence>
<proteinExistence type="predicted"/>
<accession>A0A9D1TFW4</accession>
<evidence type="ECO:0000256" key="1">
    <source>
        <dbReference type="ARBA" id="ARBA00022598"/>
    </source>
</evidence>
<sequence>MNKEKNEQYFPAGQFQECLRTERIARQVLWKEEIDSTNNWAREYAGSRCWTEKGTDPDGTLFVAEKQTVGKGRQGRIWTSPPGENIYMSLLLWKPEIKALSASQLTLVMGLSVAQGMEKLTGRKAGIKWPNDVVYSGKKICGILTEMRIQEGKPEYIVIGVGINVNQTEFSPELQDKATSVFLETGKKADRIAGIARVMECFEKNYRKFLRTEDLSLIREDYESLLLNKDRQVRIIEKKGQWQGTARGINEQGELLVEDCQGNLREILSGEVSVRGLYSYV</sequence>